<dbReference type="GO" id="GO:0016020">
    <property type="term" value="C:membrane"/>
    <property type="evidence" value="ECO:0007669"/>
    <property type="project" value="UniProtKB-SubCell"/>
</dbReference>
<dbReference type="InterPro" id="IPR036259">
    <property type="entry name" value="MFS_trans_sf"/>
</dbReference>
<accession>B1G5X7</accession>
<feature type="transmembrane region" description="Helical" evidence="6">
    <location>
        <begin position="316"/>
        <end position="334"/>
    </location>
</feature>
<dbReference type="GO" id="GO:0022857">
    <property type="term" value="F:transmembrane transporter activity"/>
    <property type="evidence" value="ECO:0007669"/>
    <property type="project" value="InterPro"/>
</dbReference>
<feature type="transmembrane region" description="Helical" evidence="6">
    <location>
        <begin position="374"/>
        <end position="398"/>
    </location>
</feature>
<sequence>MQNDATWSLTTSTNNLFARINWRLLPFLTLCYVFAYLDRINIGFAKLQMQADVGLSDGAYGLGAGVFFLSYMLFEIPSNILLPKIGARRTLSRIMILWGLTSASMMFVTSANAFYVIRFLLGVFEAGFAPGLIFYLTYWYPQNRMARAITVIMLCGPIGGIFGAPLSTGTMMLLDTVGGLHGWQWMFIAEGLPSVLLGVFGLFWITDRPAEAKWLSDTDKRLLAAELKHDTAGNEPRHHSFRQVVSDPRVLLLGVSYFCIICGHYTVSFWLPTILKSAGVTSTMTIGILAAIPYIAAIFAMVWWGRRSDRLGERRWHTVSMLTLAAVALLIAALNDTSLLITIISLTVATAGLWAAYTVFWAMPSDYMKGDTAAGGVALVNTIGLFGGFVSPTLIGYFKTLTGTMQAGLLGMVGILVMGSLLLLFNRLPSPAGTQDLAAAEFESS</sequence>
<keyword evidence="2" id="KW-0813">Transport</keyword>
<dbReference type="EMBL" id="ABLD01000018">
    <property type="protein sequence ID" value="EDT08446.1"/>
    <property type="molecule type" value="Genomic_DNA"/>
</dbReference>
<feature type="transmembrane region" description="Helical" evidence="6">
    <location>
        <begin position="250"/>
        <end position="271"/>
    </location>
</feature>
<dbReference type="PANTHER" id="PTHR43791:SF36">
    <property type="entry name" value="TRANSPORTER, PUTATIVE (AFU_ORTHOLOGUE AFUA_6G08340)-RELATED"/>
    <property type="match status" value="1"/>
</dbReference>
<evidence type="ECO:0000256" key="3">
    <source>
        <dbReference type="ARBA" id="ARBA00022692"/>
    </source>
</evidence>
<keyword evidence="4 6" id="KW-1133">Transmembrane helix</keyword>
<dbReference type="OrthoDB" id="5441967at2"/>
<reference evidence="8 9" key="1">
    <citation type="submission" date="2008-03" db="EMBL/GenBank/DDBJ databases">
        <title>Sequencing of the draft genome and assembly of Burkholderia graminis C4D1M.</title>
        <authorList>
            <consortium name="US DOE Joint Genome Institute (JGI-PGF)"/>
            <person name="Copeland A."/>
            <person name="Lucas S."/>
            <person name="Lapidus A."/>
            <person name="Glavina del Rio T."/>
            <person name="Dalin E."/>
            <person name="Tice H."/>
            <person name="Bruce D."/>
            <person name="Goodwin L."/>
            <person name="Pitluck S."/>
            <person name="Larimer F."/>
            <person name="Land M.L."/>
            <person name="Hauser L."/>
            <person name="Tiedje J."/>
            <person name="Richardson P."/>
        </authorList>
    </citation>
    <scope>NUCLEOTIDE SEQUENCE [LARGE SCALE GENOMIC DNA]</scope>
    <source>
        <strain evidence="9">ATCC 700544 / DSM 17151 / LMG 18924 / NCIMB 13744 / C4D1M</strain>
    </source>
</reference>
<feature type="transmembrane region" description="Helical" evidence="6">
    <location>
        <begin position="283"/>
        <end position="304"/>
    </location>
</feature>
<evidence type="ECO:0000313" key="9">
    <source>
        <dbReference type="Proteomes" id="UP000005045"/>
    </source>
</evidence>
<dbReference type="CDD" id="cd17319">
    <property type="entry name" value="MFS_ExuT_GudP_like"/>
    <property type="match status" value="1"/>
</dbReference>
<dbReference type="InterPro" id="IPR011701">
    <property type="entry name" value="MFS"/>
</dbReference>
<feature type="domain" description="Major facilitator superfamily (MFS) profile" evidence="7">
    <location>
        <begin position="24"/>
        <end position="431"/>
    </location>
</feature>
<feature type="transmembrane region" description="Helical" evidence="6">
    <location>
        <begin position="148"/>
        <end position="173"/>
    </location>
</feature>
<name>B1G5X7_PARG4</name>
<dbReference type="FunFam" id="1.20.1250.20:FF:000018">
    <property type="entry name" value="MFS transporter permease"/>
    <property type="match status" value="1"/>
</dbReference>
<feature type="transmembrane region" description="Helical" evidence="6">
    <location>
        <begin position="123"/>
        <end position="141"/>
    </location>
</feature>
<organism evidence="8 9">
    <name type="scientific">Paraburkholderia graminis (strain ATCC 700544 / DSM 17151 / LMG 18924 / NCIMB 13744 / C4D1M)</name>
    <dbReference type="NCBI Taxonomy" id="396598"/>
    <lineage>
        <taxon>Bacteria</taxon>
        <taxon>Pseudomonadati</taxon>
        <taxon>Pseudomonadota</taxon>
        <taxon>Betaproteobacteria</taxon>
        <taxon>Burkholderiales</taxon>
        <taxon>Burkholderiaceae</taxon>
        <taxon>Paraburkholderia</taxon>
    </lineage>
</organism>
<gene>
    <name evidence="8" type="ORF">BgramDRAFT_4868</name>
</gene>
<feature type="transmembrane region" description="Helical" evidence="6">
    <location>
        <begin position="185"/>
        <end position="205"/>
    </location>
</feature>
<evidence type="ECO:0000256" key="1">
    <source>
        <dbReference type="ARBA" id="ARBA00004141"/>
    </source>
</evidence>
<keyword evidence="5 6" id="KW-0472">Membrane</keyword>
<feature type="transmembrane region" description="Helical" evidence="6">
    <location>
        <begin position="57"/>
        <end position="74"/>
    </location>
</feature>
<dbReference type="InterPro" id="IPR020846">
    <property type="entry name" value="MFS_dom"/>
</dbReference>
<feature type="transmembrane region" description="Helical" evidence="6">
    <location>
        <begin position="20"/>
        <end position="37"/>
    </location>
</feature>
<comment type="caution">
    <text evidence="8">The sequence shown here is derived from an EMBL/GenBank/DDBJ whole genome shotgun (WGS) entry which is preliminary data.</text>
</comment>
<dbReference type="RefSeq" id="WP_006051440.1">
    <property type="nucleotide sequence ID" value="NZ_ABLD01000018.1"/>
</dbReference>
<dbReference type="PANTHER" id="PTHR43791">
    <property type="entry name" value="PERMEASE-RELATED"/>
    <property type="match status" value="1"/>
</dbReference>
<feature type="transmembrane region" description="Helical" evidence="6">
    <location>
        <begin position="95"/>
        <end position="117"/>
    </location>
</feature>
<evidence type="ECO:0000256" key="6">
    <source>
        <dbReference type="SAM" id="Phobius"/>
    </source>
</evidence>
<dbReference type="Gene3D" id="1.20.1250.20">
    <property type="entry name" value="MFS general substrate transporter like domains"/>
    <property type="match status" value="2"/>
</dbReference>
<evidence type="ECO:0000313" key="8">
    <source>
        <dbReference type="EMBL" id="EDT08446.1"/>
    </source>
</evidence>
<dbReference type="Pfam" id="PF07690">
    <property type="entry name" value="MFS_1"/>
    <property type="match status" value="1"/>
</dbReference>
<evidence type="ECO:0000256" key="5">
    <source>
        <dbReference type="ARBA" id="ARBA00023136"/>
    </source>
</evidence>
<feature type="transmembrane region" description="Helical" evidence="6">
    <location>
        <begin position="404"/>
        <end position="425"/>
    </location>
</feature>
<evidence type="ECO:0000256" key="2">
    <source>
        <dbReference type="ARBA" id="ARBA00022448"/>
    </source>
</evidence>
<dbReference type="SUPFAM" id="SSF103473">
    <property type="entry name" value="MFS general substrate transporter"/>
    <property type="match status" value="1"/>
</dbReference>
<proteinExistence type="predicted"/>
<dbReference type="Proteomes" id="UP000005045">
    <property type="component" value="Unassembled WGS sequence"/>
</dbReference>
<dbReference type="PROSITE" id="PS50850">
    <property type="entry name" value="MFS"/>
    <property type="match status" value="1"/>
</dbReference>
<feature type="transmembrane region" description="Helical" evidence="6">
    <location>
        <begin position="340"/>
        <end position="362"/>
    </location>
</feature>
<keyword evidence="3 6" id="KW-0812">Transmembrane</keyword>
<keyword evidence="9" id="KW-1185">Reference proteome</keyword>
<evidence type="ECO:0000259" key="7">
    <source>
        <dbReference type="PROSITE" id="PS50850"/>
    </source>
</evidence>
<protein>
    <submittedName>
        <fullName evidence="8">Major facilitator superfamily MFS_1</fullName>
    </submittedName>
</protein>
<dbReference type="AlphaFoldDB" id="B1G5X7"/>
<comment type="subcellular location">
    <subcellularLocation>
        <location evidence="1">Membrane</location>
        <topology evidence="1">Multi-pass membrane protein</topology>
    </subcellularLocation>
</comment>
<evidence type="ECO:0000256" key="4">
    <source>
        <dbReference type="ARBA" id="ARBA00022989"/>
    </source>
</evidence>